<evidence type="ECO:0000313" key="7">
    <source>
        <dbReference type="EMBL" id="MDH2171768.1"/>
    </source>
</evidence>
<feature type="transmembrane region" description="Helical" evidence="6">
    <location>
        <begin position="86"/>
        <end position="103"/>
    </location>
</feature>
<feature type="transmembrane region" description="Helical" evidence="6">
    <location>
        <begin position="40"/>
        <end position="59"/>
    </location>
</feature>
<evidence type="ECO:0000256" key="6">
    <source>
        <dbReference type="SAM" id="Phobius"/>
    </source>
</evidence>
<sequence>MNNNIKNLSYMLMVQVANYLLPLINIPILARAFGPENLGLITYITAITAYFVLLIDYSFNFTGVRRISKDELDPVKVFNTILTARIYLFFVSVIAFFTSLYFIENLRENYLLLSIFFVSCLVPIFTNMWFLQAKNMFKQIAIFNFIAKLAVTIGVVILIRSKDDVVKYAMLLNFSNLVIALVGFYYICKKFDIYLNLVKFQDVIKYLKEDKYLFLSSIVTNLYTTTGIVILGALSTKVEVGYYGAAQKIIELAKNVIAMPIYQVVFPILARKFGESQILGLEAVKKILPIFNIITLIVLCGLILTGYFLISILFGSEFLDSYKILVILSFGLAAVFYGILIGGQVMLNIGMDREFVRIQVIVAVLSIAMSLMILPYGGATTIALIWALSEIIITAYQIFVLKINGIYVLNRNQLKIQSIKDAFKYMVAK</sequence>
<dbReference type="EMBL" id="JAOCLH010000006">
    <property type="protein sequence ID" value="MDH2171768.1"/>
    <property type="molecule type" value="Genomic_DNA"/>
</dbReference>
<evidence type="ECO:0000313" key="8">
    <source>
        <dbReference type="Proteomes" id="UP001162261"/>
    </source>
</evidence>
<dbReference type="RefSeq" id="WP_278344866.1">
    <property type="nucleotide sequence ID" value="NZ_JAOCLE010000008.1"/>
</dbReference>
<dbReference type="AlphaFoldDB" id="A0AA42XET0"/>
<evidence type="ECO:0000256" key="5">
    <source>
        <dbReference type="ARBA" id="ARBA00023136"/>
    </source>
</evidence>
<dbReference type="PANTHER" id="PTHR30250">
    <property type="entry name" value="PST FAMILY PREDICTED COLANIC ACID TRANSPORTER"/>
    <property type="match status" value="1"/>
</dbReference>
<proteinExistence type="predicted"/>
<feature type="transmembrane region" description="Helical" evidence="6">
    <location>
        <begin position="109"/>
        <end position="130"/>
    </location>
</feature>
<feature type="transmembrane region" description="Helical" evidence="6">
    <location>
        <begin position="212"/>
        <end position="232"/>
    </location>
</feature>
<dbReference type="PANTHER" id="PTHR30250:SF11">
    <property type="entry name" value="O-ANTIGEN TRANSPORTER-RELATED"/>
    <property type="match status" value="1"/>
</dbReference>
<feature type="transmembrane region" description="Helical" evidence="6">
    <location>
        <begin position="142"/>
        <end position="159"/>
    </location>
</feature>
<keyword evidence="3 6" id="KW-0812">Transmembrane</keyword>
<dbReference type="Pfam" id="PF01943">
    <property type="entry name" value="Polysacc_synt"/>
    <property type="match status" value="1"/>
</dbReference>
<gene>
    <name evidence="7" type="ORF">N5J46_04860</name>
</gene>
<feature type="transmembrane region" description="Helical" evidence="6">
    <location>
        <begin position="382"/>
        <end position="401"/>
    </location>
</feature>
<comment type="subcellular location">
    <subcellularLocation>
        <location evidence="1">Cell membrane</location>
        <topology evidence="1">Multi-pass membrane protein</topology>
    </subcellularLocation>
</comment>
<name>A0AA42XET0_ACIJO</name>
<evidence type="ECO:0000256" key="2">
    <source>
        <dbReference type="ARBA" id="ARBA00022475"/>
    </source>
</evidence>
<feature type="transmembrane region" description="Helical" evidence="6">
    <location>
        <begin position="322"/>
        <end position="343"/>
    </location>
</feature>
<keyword evidence="4 6" id="KW-1133">Transmembrane helix</keyword>
<reference evidence="7" key="1">
    <citation type="submission" date="2022-09" db="EMBL/GenBank/DDBJ databases">
        <title>Intensive care unit water sources are persistently colonized with multi-drug resistant bacteria and are the site of extensive horizontal gene transfer of antibiotic resistance genes.</title>
        <authorList>
            <person name="Diorio-Toth L."/>
        </authorList>
    </citation>
    <scope>NUCLEOTIDE SEQUENCE</scope>
    <source>
        <strain evidence="7">GD03649</strain>
    </source>
</reference>
<evidence type="ECO:0000256" key="4">
    <source>
        <dbReference type="ARBA" id="ARBA00022989"/>
    </source>
</evidence>
<dbReference type="Proteomes" id="UP001162261">
    <property type="component" value="Unassembled WGS sequence"/>
</dbReference>
<protein>
    <submittedName>
        <fullName evidence="7">Flippase</fullName>
    </submittedName>
</protein>
<keyword evidence="2" id="KW-1003">Cell membrane</keyword>
<comment type="caution">
    <text evidence="7">The sequence shown here is derived from an EMBL/GenBank/DDBJ whole genome shotgun (WGS) entry which is preliminary data.</text>
</comment>
<evidence type="ECO:0000256" key="1">
    <source>
        <dbReference type="ARBA" id="ARBA00004651"/>
    </source>
</evidence>
<dbReference type="InterPro" id="IPR002797">
    <property type="entry name" value="Polysacc_synth"/>
</dbReference>
<evidence type="ECO:0000256" key="3">
    <source>
        <dbReference type="ARBA" id="ARBA00022692"/>
    </source>
</evidence>
<organism evidence="7 8">
    <name type="scientific">Acinetobacter johnsonii</name>
    <dbReference type="NCBI Taxonomy" id="40214"/>
    <lineage>
        <taxon>Bacteria</taxon>
        <taxon>Pseudomonadati</taxon>
        <taxon>Pseudomonadota</taxon>
        <taxon>Gammaproteobacteria</taxon>
        <taxon>Moraxellales</taxon>
        <taxon>Moraxellaceae</taxon>
        <taxon>Acinetobacter</taxon>
    </lineage>
</organism>
<feature type="transmembrane region" description="Helical" evidence="6">
    <location>
        <begin position="165"/>
        <end position="187"/>
    </location>
</feature>
<dbReference type="InterPro" id="IPR050833">
    <property type="entry name" value="Poly_Biosynth_Transport"/>
</dbReference>
<accession>A0AA42XET0</accession>
<dbReference type="GO" id="GO:0005886">
    <property type="term" value="C:plasma membrane"/>
    <property type="evidence" value="ECO:0007669"/>
    <property type="project" value="UniProtKB-SubCell"/>
</dbReference>
<keyword evidence="5 6" id="KW-0472">Membrane</keyword>
<feature type="transmembrane region" description="Helical" evidence="6">
    <location>
        <begin position="252"/>
        <end position="270"/>
    </location>
</feature>
<feature type="transmembrane region" description="Helical" evidence="6">
    <location>
        <begin position="12"/>
        <end position="34"/>
    </location>
</feature>
<feature type="transmembrane region" description="Helical" evidence="6">
    <location>
        <begin position="355"/>
        <end position="376"/>
    </location>
</feature>
<feature type="transmembrane region" description="Helical" evidence="6">
    <location>
        <begin position="290"/>
        <end position="310"/>
    </location>
</feature>
<dbReference type="CDD" id="cd13128">
    <property type="entry name" value="MATE_Wzx_like"/>
    <property type="match status" value="1"/>
</dbReference>